<evidence type="ECO:0000313" key="3">
    <source>
        <dbReference type="Proteomes" id="UP000014500"/>
    </source>
</evidence>
<keyword evidence="1" id="KW-1133">Transmembrane helix</keyword>
<dbReference type="PANTHER" id="PTHR13627:SF34">
    <property type="entry name" value="RIBITOL-5-PHOSPHATE TRANSFERASE"/>
    <property type="match status" value="1"/>
</dbReference>
<evidence type="ECO:0000313" key="2">
    <source>
        <dbReference type="EnsemblMetazoa" id="SMAR005771-PA"/>
    </source>
</evidence>
<dbReference type="SUPFAM" id="SSF53448">
    <property type="entry name" value="Nucleotide-diphospho-sugar transferases"/>
    <property type="match status" value="2"/>
</dbReference>
<feature type="transmembrane region" description="Helical" evidence="1">
    <location>
        <begin position="94"/>
        <end position="112"/>
    </location>
</feature>
<keyword evidence="1" id="KW-0812">Transmembrane</keyword>
<dbReference type="AlphaFoldDB" id="T1IX40"/>
<dbReference type="EnsemblMetazoa" id="SMAR005771-RA">
    <property type="protein sequence ID" value="SMAR005771-PA"/>
    <property type="gene ID" value="SMAR005771"/>
</dbReference>
<dbReference type="InterPro" id="IPR052613">
    <property type="entry name" value="LicD_transferase"/>
</dbReference>
<keyword evidence="1" id="KW-0472">Membrane</keyword>
<sequence>NLERWQSLAVFTRPFNYPLSQNSSSGCRKVINRLAHFLITKSLFPHTTNSNNYNCFIYCSPSLKFYCDILLGVFKKYKVTKCELAIKMKLNQNIVIGFFVTCSLITFCLYAYTSSTINAIISPTSCPHMSTHYDNAVLSIKNILSIMEKNPDHYNKEITLKLSEAVRILTIEITSESNNIHAADVNNGTLIKSVNSSLKDSATTSHTLYACPEKFLHAKYGDPYFMSGSWQTEDCGSIKPISEILTVIFLTSEDNPCSEKENKLMIKFLNLYPQLPILIGASEKSVCTAHNDNINVVKFSSRTKLGDKLNSLIFEVKTPLTLITRNLDDFNWLARLERQLSVFSIEPSAIIVGGSIRNKTGHWQAGCYQTEIRQYILKYTEGYYKSKHECMYCDHLIGPFIAKSKYLKVHKFNENMDDDVVYEDFFLNIKQSDESRLILACPDVMYHSTDPWAELRTSQRKTWFSLSAKWKLNRIILPDGTIHKFSCAESNLDCKGLARQVGAMMMPLCCRDALINGYKVFHEFSVKHGVMYQIEGGSALGAVKLNDIIPWDFDGDGSYYKDKMELFAKEMNWTNSDGEIYVDHIKFKATGFFYVSTPHAFIEFWAVPKLSLDASNLTDLFHETPTLIRIGDAWVYAPPSPGLYARNYYGNEMLRHSNSYYHLGRGHWYSPYNMKLNKKIVIAFVLFCIVIANCLYMYKFGTGNSVNLSPSYSPQMSSLCDTAVLNLNNILSIMKKHPKCYNKEIALKLSETVRILTVQGKDAAAASSKVACPEKFLDAEYADPYFLSGSWVTEDCGPLKHISKILTVVYITSKDNSCSKSENKRMLKILKLHPQLSIVLGAPKKSDCTAHKYNITIVKYPSKSKLGGKLNRLISAVKTPLTLITRNLDDFNWLARLERQLRVFSIEPSAIIVGGSVRNKTGHWRAGCYQTELRQYILKYIEGYYESKHECMYCDHLIGPFIAKSKYLKIHKFNENMDDDVVFEDFFLNIKQSKFGRILACPDVMYHSTDPGTELRTSQQKTWFSLSAKWKLNRIVLPDGTIHKFSCAESKLDCKVLARQNGAMVMPICCRDALINGYKVFHEFSVKHHVIYQIDGGSALGAVKLNDIIPWDFDGDGSYYKDKMELFAKEMNWTNSDGEIYVDHIKFKAEGFFYVSTPQAKIEFWAVPKLSLDASNLTDLFHETPTLIRIGDAWVYAPPSPGLYARNYFGNEMLRHSNIHYHLGRGHWYSSYNVSDPFISCKVKHHACLDQFKKDGNIQFKIPNQ</sequence>
<accession>T1IX40</accession>
<organism evidence="2 3">
    <name type="scientific">Strigamia maritima</name>
    <name type="common">European centipede</name>
    <name type="synonym">Geophilus maritimus</name>
    <dbReference type="NCBI Taxonomy" id="126957"/>
    <lineage>
        <taxon>Eukaryota</taxon>
        <taxon>Metazoa</taxon>
        <taxon>Ecdysozoa</taxon>
        <taxon>Arthropoda</taxon>
        <taxon>Myriapoda</taxon>
        <taxon>Chilopoda</taxon>
        <taxon>Pleurostigmophora</taxon>
        <taxon>Geophilomorpha</taxon>
        <taxon>Linotaeniidae</taxon>
        <taxon>Strigamia</taxon>
    </lineage>
</organism>
<dbReference type="InterPro" id="IPR029044">
    <property type="entry name" value="Nucleotide-diphossugar_trans"/>
</dbReference>
<dbReference type="HOGENOM" id="CLU_264492_0_0_1"/>
<reference evidence="2" key="2">
    <citation type="submission" date="2015-02" db="UniProtKB">
        <authorList>
            <consortium name="EnsemblMetazoa"/>
        </authorList>
    </citation>
    <scope>IDENTIFICATION</scope>
</reference>
<proteinExistence type="predicted"/>
<dbReference type="eggNOG" id="ENOG502RZ18">
    <property type="taxonomic scope" value="Eukaryota"/>
</dbReference>
<dbReference type="EMBL" id="JH431640">
    <property type="status" value="NOT_ANNOTATED_CDS"/>
    <property type="molecule type" value="Genomic_DNA"/>
</dbReference>
<name>T1IX40_STRMM</name>
<dbReference type="Proteomes" id="UP000014500">
    <property type="component" value="Unassembled WGS sequence"/>
</dbReference>
<protein>
    <submittedName>
        <fullName evidence="2">Uncharacterized protein</fullName>
    </submittedName>
</protein>
<keyword evidence="3" id="KW-1185">Reference proteome</keyword>
<dbReference type="PANTHER" id="PTHR13627">
    <property type="entry name" value="FUKUTIN RELATED PROTEIN"/>
    <property type="match status" value="1"/>
</dbReference>
<evidence type="ECO:0000256" key="1">
    <source>
        <dbReference type="SAM" id="Phobius"/>
    </source>
</evidence>
<reference evidence="3" key="1">
    <citation type="submission" date="2011-05" db="EMBL/GenBank/DDBJ databases">
        <authorList>
            <person name="Richards S.R."/>
            <person name="Qu J."/>
            <person name="Jiang H."/>
            <person name="Jhangiani S.N."/>
            <person name="Agravi P."/>
            <person name="Goodspeed R."/>
            <person name="Gross S."/>
            <person name="Mandapat C."/>
            <person name="Jackson L."/>
            <person name="Mathew T."/>
            <person name="Pu L."/>
            <person name="Thornton R."/>
            <person name="Saada N."/>
            <person name="Wilczek-Boney K.B."/>
            <person name="Lee S."/>
            <person name="Kovar C."/>
            <person name="Wu Y."/>
            <person name="Scherer S.E."/>
            <person name="Worley K.C."/>
            <person name="Muzny D.M."/>
            <person name="Gibbs R."/>
        </authorList>
    </citation>
    <scope>NUCLEOTIDE SEQUENCE</scope>
    <source>
        <strain evidence="3">Brora</strain>
    </source>
</reference>